<sequence>MEGPTSSDADVATSPAVPPSSGATLAVRGASATTRTTPNAARTRKTPRRPTIRDVAAAAGVSRGTVSRFLNGGHWVSPEARTAVEDAIKRTGYRANEHARSLVTGRSNSVAFLLTEPQHLLFEDPNFSLLLRGATQAAATREMPMVLLVAGTAEERRRVAGYVEAGHVDGVLLISSHEGNPMLTELLRLGIPTVACGVPLGYEDKIAYVTADDHSGGRAMTQHLLDSGRRRIATITGPMDTPGGVLRLQGYREVLGDAFDPDLVVEGDYSRESGRLGMTRLLAEHPDVDAVFVHSDLMAAGALTAAQAAGRRVPEDVAVAGFDDNGVAAQLHPALTTMRQPYERISAEMVRLLLDVVDGAEPSAVTLPTSLVVRDSA</sequence>
<dbReference type="PRINTS" id="PR00036">
    <property type="entry name" value="HTHLACI"/>
</dbReference>
<keyword evidence="2 6" id="KW-0238">DNA-binding</keyword>
<dbReference type="Gene3D" id="1.10.260.40">
    <property type="entry name" value="lambda repressor-like DNA-binding domains"/>
    <property type="match status" value="1"/>
</dbReference>
<dbReference type="EMBL" id="BAABID010000015">
    <property type="protein sequence ID" value="GAA4734188.1"/>
    <property type="molecule type" value="Genomic_DNA"/>
</dbReference>
<dbReference type="InterPro" id="IPR046335">
    <property type="entry name" value="LacI/GalR-like_sensor"/>
</dbReference>
<gene>
    <name evidence="6" type="ORF">GCM10023216_28490</name>
</gene>
<dbReference type="Proteomes" id="UP001500956">
    <property type="component" value="Unassembled WGS sequence"/>
</dbReference>
<evidence type="ECO:0000256" key="1">
    <source>
        <dbReference type="ARBA" id="ARBA00023015"/>
    </source>
</evidence>
<reference evidence="7" key="1">
    <citation type="journal article" date="2019" name="Int. J. Syst. Evol. Microbiol.">
        <title>The Global Catalogue of Microorganisms (GCM) 10K type strain sequencing project: providing services to taxonomists for standard genome sequencing and annotation.</title>
        <authorList>
            <consortium name="The Broad Institute Genomics Platform"/>
            <consortium name="The Broad Institute Genome Sequencing Center for Infectious Disease"/>
            <person name="Wu L."/>
            <person name="Ma J."/>
        </authorList>
    </citation>
    <scope>NUCLEOTIDE SEQUENCE [LARGE SCALE GENOMIC DNA]</scope>
    <source>
        <strain evidence="7">JCM 18063</strain>
    </source>
</reference>
<dbReference type="InterPro" id="IPR000843">
    <property type="entry name" value="HTH_LacI"/>
</dbReference>
<evidence type="ECO:0000256" key="2">
    <source>
        <dbReference type="ARBA" id="ARBA00023125"/>
    </source>
</evidence>
<dbReference type="CDD" id="cd06267">
    <property type="entry name" value="PBP1_LacI_sugar_binding-like"/>
    <property type="match status" value="1"/>
</dbReference>
<keyword evidence="3" id="KW-0804">Transcription</keyword>
<evidence type="ECO:0000256" key="3">
    <source>
        <dbReference type="ARBA" id="ARBA00023163"/>
    </source>
</evidence>
<accession>A0ABP8YPT4</accession>
<name>A0ABP8YPT4_9MICO</name>
<evidence type="ECO:0000313" key="6">
    <source>
        <dbReference type="EMBL" id="GAA4734188.1"/>
    </source>
</evidence>
<dbReference type="Gene3D" id="3.40.50.2300">
    <property type="match status" value="2"/>
</dbReference>
<evidence type="ECO:0000259" key="5">
    <source>
        <dbReference type="PROSITE" id="PS50932"/>
    </source>
</evidence>
<organism evidence="6 7">
    <name type="scientific">Isoptericola chiayiensis</name>
    <dbReference type="NCBI Taxonomy" id="579446"/>
    <lineage>
        <taxon>Bacteria</taxon>
        <taxon>Bacillati</taxon>
        <taxon>Actinomycetota</taxon>
        <taxon>Actinomycetes</taxon>
        <taxon>Micrococcales</taxon>
        <taxon>Promicromonosporaceae</taxon>
        <taxon>Isoptericola</taxon>
    </lineage>
</organism>
<evidence type="ECO:0000313" key="7">
    <source>
        <dbReference type="Proteomes" id="UP001500956"/>
    </source>
</evidence>
<keyword evidence="7" id="KW-1185">Reference proteome</keyword>
<dbReference type="CDD" id="cd01392">
    <property type="entry name" value="HTH_LacI"/>
    <property type="match status" value="1"/>
</dbReference>
<dbReference type="SUPFAM" id="SSF47413">
    <property type="entry name" value="lambda repressor-like DNA-binding domains"/>
    <property type="match status" value="1"/>
</dbReference>
<proteinExistence type="predicted"/>
<dbReference type="SUPFAM" id="SSF53822">
    <property type="entry name" value="Periplasmic binding protein-like I"/>
    <property type="match status" value="1"/>
</dbReference>
<dbReference type="PANTHER" id="PTHR30146:SF109">
    <property type="entry name" value="HTH-TYPE TRANSCRIPTIONAL REGULATOR GALS"/>
    <property type="match status" value="1"/>
</dbReference>
<dbReference type="PANTHER" id="PTHR30146">
    <property type="entry name" value="LACI-RELATED TRANSCRIPTIONAL REPRESSOR"/>
    <property type="match status" value="1"/>
</dbReference>
<dbReference type="GO" id="GO:0003677">
    <property type="term" value="F:DNA binding"/>
    <property type="evidence" value="ECO:0007669"/>
    <property type="project" value="UniProtKB-KW"/>
</dbReference>
<dbReference type="InterPro" id="IPR010982">
    <property type="entry name" value="Lambda_DNA-bd_dom_sf"/>
</dbReference>
<feature type="compositionally biased region" description="Low complexity" evidence="4">
    <location>
        <begin position="32"/>
        <end position="41"/>
    </location>
</feature>
<evidence type="ECO:0000256" key="4">
    <source>
        <dbReference type="SAM" id="MobiDB-lite"/>
    </source>
</evidence>
<dbReference type="Pfam" id="PF00356">
    <property type="entry name" value="LacI"/>
    <property type="match status" value="1"/>
</dbReference>
<dbReference type="SMART" id="SM00354">
    <property type="entry name" value="HTH_LACI"/>
    <property type="match status" value="1"/>
</dbReference>
<keyword evidence="1" id="KW-0805">Transcription regulation</keyword>
<dbReference type="PROSITE" id="PS00356">
    <property type="entry name" value="HTH_LACI_1"/>
    <property type="match status" value="1"/>
</dbReference>
<comment type="caution">
    <text evidence="6">The sequence shown here is derived from an EMBL/GenBank/DDBJ whole genome shotgun (WGS) entry which is preliminary data.</text>
</comment>
<feature type="domain" description="HTH lacI-type" evidence="5">
    <location>
        <begin position="50"/>
        <end position="104"/>
    </location>
</feature>
<protein>
    <submittedName>
        <fullName evidence="6">LacI family DNA-binding transcriptional regulator</fullName>
    </submittedName>
</protein>
<dbReference type="PROSITE" id="PS50932">
    <property type="entry name" value="HTH_LACI_2"/>
    <property type="match status" value="1"/>
</dbReference>
<dbReference type="InterPro" id="IPR028082">
    <property type="entry name" value="Peripla_BP_I"/>
</dbReference>
<dbReference type="Pfam" id="PF13377">
    <property type="entry name" value="Peripla_BP_3"/>
    <property type="match status" value="1"/>
</dbReference>
<dbReference type="RefSeq" id="WP_172153587.1">
    <property type="nucleotide sequence ID" value="NZ_BAABID010000015.1"/>
</dbReference>
<feature type="region of interest" description="Disordered" evidence="4">
    <location>
        <begin position="1"/>
        <end position="49"/>
    </location>
</feature>